<dbReference type="Proteomes" id="UP000646244">
    <property type="component" value="Unassembled WGS sequence"/>
</dbReference>
<dbReference type="InterPro" id="IPR020625">
    <property type="entry name" value="Schiff_base-form_aldolases_AS"/>
</dbReference>
<dbReference type="InterPro" id="IPR002220">
    <property type="entry name" value="DapA-like"/>
</dbReference>
<comment type="similarity">
    <text evidence="3">Belongs to the DapA family.</text>
</comment>
<name>A0A918TM66_STRCJ</name>
<reference evidence="7" key="1">
    <citation type="journal article" date="2014" name="Int. J. Syst. Evol. Microbiol.">
        <title>Complete genome sequence of Corynebacterium casei LMG S-19264T (=DSM 44701T), isolated from a smear-ripened cheese.</title>
        <authorList>
            <consortium name="US DOE Joint Genome Institute (JGI-PGF)"/>
            <person name="Walter F."/>
            <person name="Albersmeier A."/>
            <person name="Kalinowski J."/>
            <person name="Ruckert C."/>
        </authorList>
    </citation>
    <scope>NUCLEOTIDE SEQUENCE</scope>
    <source>
        <strain evidence="7">JCM 4633</strain>
    </source>
</reference>
<dbReference type="PROSITE" id="PS00666">
    <property type="entry name" value="DHDPS_2"/>
    <property type="match status" value="1"/>
</dbReference>
<feature type="compositionally biased region" description="Pro residues" evidence="6">
    <location>
        <begin position="317"/>
        <end position="332"/>
    </location>
</feature>
<dbReference type="SMART" id="SM01130">
    <property type="entry name" value="DHDPS"/>
    <property type="match status" value="1"/>
</dbReference>
<protein>
    <submittedName>
        <fullName evidence="7">Dihydrodipicolinate synthase family protein</fullName>
    </submittedName>
</protein>
<evidence type="ECO:0000256" key="1">
    <source>
        <dbReference type="ARBA" id="ARBA00023239"/>
    </source>
</evidence>
<dbReference type="AlphaFoldDB" id="A0A918TM66"/>
<sequence length="332" mass="33497">MPLSAPLTGVVPPLCTPLTPAGDVDLPSLATHVEHLIAAGVSGVFALGTSGEAAHLSDAQRRTVVRATADAVAGRVPVLAGVIDMTTARVLDQARAAARLGADALVATAPFYAGTHPAEVADHFRRVRGATGLPLIAYDIPSHVHTKLDARTLLALAGDGTLAGLKDSSGDLGALRGLLVALRARGLDRTFAVLTGSELTVDAALLAGAHGVVPGLGNVDPAGYVRLYEHARAGRWAEAAAEQDRLAALFALVEAGDPGAMSGSAAALGGFKAALRELGVIDCARTAAPQTPLPAAAVAVVRQLLVEGGLLAGDNPPHGPESRPPGHPQAHP</sequence>
<keyword evidence="2" id="KW-0704">Schiff base</keyword>
<dbReference type="PANTHER" id="PTHR12128:SF72">
    <property type="entry name" value="DIHYDRODIPICOLINATE SYNTHASE"/>
    <property type="match status" value="1"/>
</dbReference>
<proteinExistence type="inferred from homology"/>
<dbReference type="EMBL" id="BMVB01000010">
    <property type="protein sequence ID" value="GHC55396.1"/>
    <property type="molecule type" value="Genomic_DNA"/>
</dbReference>
<evidence type="ECO:0000256" key="2">
    <source>
        <dbReference type="ARBA" id="ARBA00023270"/>
    </source>
</evidence>
<evidence type="ECO:0000313" key="7">
    <source>
        <dbReference type="EMBL" id="GHC55396.1"/>
    </source>
</evidence>
<dbReference type="PANTHER" id="PTHR12128">
    <property type="entry name" value="DIHYDRODIPICOLINATE SYNTHASE"/>
    <property type="match status" value="1"/>
</dbReference>
<feature type="active site" description="Proton donor/acceptor" evidence="4">
    <location>
        <position position="138"/>
    </location>
</feature>
<evidence type="ECO:0000256" key="4">
    <source>
        <dbReference type="PIRSR" id="PIRSR001365-1"/>
    </source>
</evidence>
<evidence type="ECO:0000313" key="8">
    <source>
        <dbReference type="Proteomes" id="UP000646244"/>
    </source>
</evidence>
<gene>
    <name evidence="7" type="ORF">GCM10010507_34840</name>
</gene>
<organism evidence="7 8">
    <name type="scientific">Streptomyces cinnamoneus</name>
    <name type="common">Streptoverticillium cinnamoneum</name>
    <dbReference type="NCBI Taxonomy" id="53446"/>
    <lineage>
        <taxon>Bacteria</taxon>
        <taxon>Bacillati</taxon>
        <taxon>Actinomycetota</taxon>
        <taxon>Actinomycetes</taxon>
        <taxon>Kitasatosporales</taxon>
        <taxon>Streptomycetaceae</taxon>
        <taxon>Streptomyces</taxon>
        <taxon>Streptomyces cinnamoneus group</taxon>
    </lineage>
</organism>
<dbReference type="SUPFAM" id="SSF51569">
    <property type="entry name" value="Aldolase"/>
    <property type="match status" value="1"/>
</dbReference>
<dbReference type="GO" id="GO:0008840">
    <property type="term" value="F:4-hydroxy-tetrahydrodipicolinate synthase activity"/>
    <property type="evidence" value="ECO:0007669"/>
    <property type="project" value="TreeGrafter"/>
</dbReference>
<dbReference type="CDD" id="cd00408">
    <property type="entry name" value="DHDPS-like"/>
    <property type="match status" value="1"/>
</dbReference>
<feature type="region of interest" description="Disordered" evidence="6">
    <location>
        <begin position="310"/>
        <end position="332"/>
    </location>
</feature>
<dbReference type="Gene3D" id="3.20.20.70">
    <property type="entry name" value="Aldolase class I"/>
    <property type="match status" value="1"/>
</dbReference>
<dbReference type="InterPro" id="IPR013785">
    <property type="entry name" value="Aldolase_TIM"/>
</dbReference>
<keyword evidence="1 3" id="KW-0456">Lyase</keyword>
<evidence type="ECO:0000256" key="6">
    <source>
        <dbReference type="SAM" id="MobiDB-lite"/>
    </source>
</evidence>
<accession>A0A918TM66</accession>
<evidence type="ECO:0000256" key="3">
    <source>
        <dbReference type="PIRNR" id="PIRNR001365"/>
    </source>
</evidence>
<evidence type="ECO:0000256" key="5">
    <source>
        <dbReference type="PIRSR" id="PIRSR001365-2"/>
    </source>
</evidence>
<reference evidence="7" key="2">
    <citation type="submission" date="2020-09" db="EMBL/GenBank/DDBJ databases">
        <authorList>
            <person name="Sun Q."/>
            <person name="Ohkuma M."/>
        </authorList>
    </citation>
    <scope>NUCLEOTIDE SEQUENCE</scope>
    <source>
        <strain evidence="7">JCM 4633</strain>
    </source>
</reference>
<dbReference type="PRINTS" id="PR00146">
    <property type="entry name" value="DHPICSNTHASE"/>
</dbReference>
<feature type="active site" description="Schiff-base intermediate with substrate" evidence="4">
    <location>
        <position position="166"/>
    </location>
</feature>
<dbReference type="PIRSF" id="PIRSF001365">
    <property type="entry name" value="DHDPS"/>
    <property type="match status" value="1"/>
</dbReference>
<feature type="binding site" evidence="5">
    <location>
        <position position="213"/>
    </location>
    <ligand>
        <name>pyruvate</name>
        <dbReference type="ChEBI" id="CHEBI:15361"/>
    </ligand>
</feature>
<dbReference type="RefSeq" id="WP_190110719.1">
    <property type="nucleotide sequence ID" value="NZ_BMVB01000010.1"/>
</dbReference>
<comment type="caution">
    <text evidence="7">The sequence shown here is derived from an EMBL/GenBank/DDBJ whole genome shotgun (WGS) entry which is preliminary data.</text>
</comment>
<dbReference type="Pfam" id="PF00701">
    <property type="entry name" value="DHDPS"/>
    <property type="match status" value="1"/>
</dbReference>